<dbReference type="HAMAP" id="MF_01114">
    <property type="entry name" value="RecX"/>
    <property type="match status" value="1"/>
</dbReference>
<comment type="caution">
    <text evidence="10">The sequence shown here is derived from an EMBL/GenBank/DDBJ whole genome shotgun (WGS) entry which is preliminary data.</text>
</comment>
<dbReference type="Pfam" id="PF02631">
    <property type="entry name" value="RecX_HTH2"/>
    <property type="match status" value="1"/>
</dbReference>
<dbReference type="InterPro" id="IPR003783">
    <property type="entry name" value="Regulatory_RecX"/>
</dbReference>
<dbReference type="RefSeq" id="WP_143314616.1">
    <property type="nucleotide sequence ID" value="NZ_JACSRA010000002.1"/>
</dbReference>
<comment type="function">
    <text evidence="5">Modulates RecA activity.</text>
</comment>
<evidence type="ECO:0000259" key="9">
    <source>
        <dbReference type="Pfam" id="PF21982"/>
    </source>
</evidence>
<keyword evidence="11" id="KW-1185">Reference proteome</keyword>
<dbReference type="NCBIfam" id="NF001058">
    <property type="entry name" value="PRK00117.4-1"/>
    <property type="match status" value="1"/>
</dbReference>
<dbReference type="EMBL" id="JACSRA010000002">
    <property type="protein sequence ID" value="MBD7910158.1"/>
    <property type="molecule type" value="Genomic_DNA"/>
</dbReference>
<sequence length="212" mass="25349">MAKITRIETQKRNKDRVNIYLDDRYAFAVNAELVYREGLKVNLEVDEEKLHNLSKNENLLKCKETALRIIERSYKTEKEIKEKLREKGYDSEEIIKVLGFLKEYNFINDESYMKMYIKDRLKSQGREKIKYALLRKGIDSDLIEEELNSIDMDEERNIAVELATKKYLVLIKRENDKYKLWNKLCRFLVGKGYKYSIAKEVVQEVCHMEDIN</sequence>
<dbReference type="Gene3D" id="1.10.10.10">
    <property type="entry name" value="Winged helix-like DNA-binding domain superfamily/Winged helix DNA-binding domain"/>
    <property type="match status" value="3"/>
</dbReference>
<evidence type="ECO:0000259" key="7">
    <source>
        <dbReference type="Pfam" id="PF02631"/>
    </source>
</evidence>
<dbReference type="InterPro" id="IPR053925">
    <property type="entry name" value="RecX_HTH_3rd"/>
</dbReference>
<feature type="domain" description="RecX first three-helical" evidence="9">
    <location>
        <begin position="62"/>
        <end position="101"/>
    </location>
</feature>
<dbReference type="InterPro" id="IPR053924">
    <property type="entry name" value="RecX_HTH_2nd"/>
</dbReference>
<comment type="similarity">
    <text evidence="2 5">Belongs to the RecX family.</text>
</comment>
<gene>
    <name evidence="5 10" type="primary">recX</name>
    <name evidence="10" type="ORF">H9661_02205</name>
</gene>
<comment type="subcellular location">
    <subcellularLocation>
        <location evidence="1 5">Cytoplasm</location>
    </subcellularLocation>
</comment>
<feature type="coiled-coil region" evidence="6">
    <location>
        <begin position="36"/>
        <end position="87"/>
    </location>
</feature>
<evidence type="ECO:0000256" key="1">
    <source>
        <dbReference type="ARBA" id="ARBA00004496"/>
    </source>
</evidence>
<keyword evidence="6" id="KW-0175">Coiled coil</keyword>
<evidence type="ECO:0000256" key="2">
    <source>
        <dbReference type="ARBA" id="ARBA00009695"/>
    </source>
</evidence>
<dbReference type="InterPro" id="IPR036388">
    <property type="entry name" value="WH-like_DNA-bd_sf"/>
</dbReference>
<dbReference type="Pfam" id="PF21981">
    <property type="entry name" value="RecX_HTH3"/>
    <property type="match status" value="1"/>
</dbReference>
<name>A0ABR8PPQ0_9CLOT</name>
<dbReference type="Pfam" id="PF21982">
    <property type="entry name" value="RecX_HTH1"/>
    <property type="match status" value="1"/>
</dbReference>
<evidence type="ECO:0000256" key="6">
    <source>
        <dbReference type="SAM" id="Coils"/>
    </source>
</evidence>
<feature type="domain" description="RecX third three-helical" evidence="8">
    <location>
        <begin position="154"/>
        <end position="202"/>
    </location>
</feature>
<protein>
    <recommendedName>
        <fullName evidence="3 5">Regulatory protein RecX</fullName>
    </recommendedName>
</protein>
<dbReference type="Proteomes" id="UP000627781">
    <property type="component" value="Unassembled WGS sequence"/>
</dbReference>
<evidence type="ECO:0000259" key="8">
    <source>
        <dbReference type="Pfam" id="PF21981"/>
    </source>
</evidence>
<proteinExistence type="inferred from homology"/>
<evidence type="ECO:0000313" key="11">
    <source>
        <dbReference type="Proteomes" id="UP000627781"/>
    </source>
</evidence>
<dbReference type="InterPro" id="IPR053926">
    <property type="entry name" value="RecX_HTH_1st"/>
</dbReference>
<reference evidence="10 11" key="1">
    <citation type="submission" date="2020-08" db="EMBL/GenBank/DDBJ databases">
        <title>A Genomic Blueprint of the Chicken Gut Microbiome.</title>
        <authorList>
            <person name="Gilroy R."/>
            <person name="Ravi A."/>
            <person name="Getino M."/>
            <person name="Pursley I."/>
            <person name="Horton D.L."/>
            <person name="Alikhan N.-F."/>
            <person name="Baker D."/>
            <person name="Gharbi K."/>
            <person name="Hall N."/>
            <person name="Watson M."/>
            <person name="Adriaenssens E.M."/>
            <person name="Foster-Nyarko E."/>
            <person name="Jarju S."/>
            <person name="Secka A."/>
            <person name="Antonio M."/>
            <person name="Oren A."/>
            <person name="Chaudhuri R."/>
            <person name="La Ragione R.M."/>
            <person name="Hildebrand F."/>
            <person name="Pallen M.J."/>
        </authorList>
    </citation>
    <scope>NUCLEOTIDE SEQUENCE [LARGE SCALE GENOMIC DNA]</scope>
    <source>
        <strain evidence="10 11">Sa3CVN1</strain>
    </source>
</reference>
<evidence type="ECO:0000256" key="3">
    <source>
        <dbReference type="ARBA" id="ARBA00018111"/>
    </source>
</evidence>
<keyword evidence="4 5" id="KW-0963">Cytoplasm</keyword>
<dbReference type="PANTHER" id="PTHR33602">
    <property type="entry name" value="REGULATORY PROTEIN RECX FAMILY PROTEIN"/>
    <property type="match status" value="1"/>
</dbReference>
<accession>A0ABR8PPQ0</accession>
<evidence type="ECO:0000256" key="4">
    <source>
        <dbReference type="ARBA" id="ARBA00022490"/>
    </source>
</evidence>
<feature type="domain" description="RecX second three-helical" evidence="7">
    <location>
        <begin position="108"/>
        <end position="145"/>
    </location>
</feature>
<evidence type="ECO:0000256" key="5">
    <source>
        <dbReference type="HAMAP-Rule" id="MF_01114"/>
    </source>
</evidence>
<organism evidence="10 11">
    <name type="scientific">Clostridium cibarium</name>
    <dbReference type="NCBI Taxonomy" id="2762247"/>
    <lineage>
        <taxon>Bacteria</taxon>
        <taxon>Bacillati</taxon>
        <taxon>Bacillota</taxon>
        <taxon>Clostridia</taxon>
        <taxon>Eubacteriales</taxon>
        <taxon>Clostridiaceae</taxon>
        <taxon>Clostridium</taxon>
    </lineage>
</organism>
<evidence type="ECO:0000313" key="10">
    <source>
        <dbReference type="EMBL" id="MBD7910158.1"/>
    </source>
</evidence>
<dbReference type="PANTHER" id="PTHR33602:SF1">
    <property type="entry name" value="REGULATORY PROTEIN RECX FAMILY PROTEIN"/>
    <property type="match status" value="1"/>
</dbReference>